<evidence type="ECO:0000313" key="2">
    <source>
        <dbReference type="Proteomes" id="UP000245124"/>
    </source>
</evidence>
<organism evidence="1 2">
    <name type="scientific">Nostoc commune NIES-4072</name>
    <dbReference type="NCBI Taxonomy" id="2005467"/>
    <lineage>
        <taxon>Bacteria</taxon>
        <taxon>Bacillati</taxon>
        <taxon>Cyanobacteriota</taxon>
        <taxon>Cyanophyceae</taxon>
        <taxon>Nostocales</taxon>
        <taxon>Nostocaceae</taxon>
        <taxon>Nostoc</taxon>
    </lineage>
</organism>
<dbReference type="AlphaFoldDB" id="A0A2R5G6Q4"/>
<sequence>MKTPFQFQMTVDQGLHTYLYVASDQSIVTKNWPGLFQEWTTTQTPYSKFNVDRHILNINKVG</sequence>
<dbReference type="EMBL" id="BDUD01000002">
    <property type="protein sequence ID" value="GBG23424.1"/>
    <property type="molecule type" value="Genomic_DNA"/>
</dbReference>
<keyword evidence="2" id="KW-1185">Reference proteome</keyword>
<protein>
    <submittedName>
        <fullName evidence="1">Uncharacterized protein</fullName>
    </submittedName>
</protein>
<gene>
    <name evidence="1" type="ORF">NIES4072_71360</name>
</gene>
<accession>A0A2R5G6Q4</accession>
<proteinExistence type="predicted"/>
<dbReference type="Proteomes" id="UP000245124">
    <property type="component" value="Unassembled WGS sequence"/>
</dbReference>
<reference evidence="1 2" key="1">
    <citation type="submission" date="2017-06" db="EMBL/GenBank/DDBJ databases">
        <title>Genome sequencing of cyanobaciteial culture collection at National Institute for Environmental Studies (NIES).</title>
        <authorList>
            <person name="Hirose Y."/>
            <person name="Shimura Y."/>
            <person name="Fujisawa T."/>
            <person name="Nakamura Y."/>
            <person name="Kawachi M."/>
        </authorList>
    </citation>
    <scope>NUCLEOTIDE SEQUENCE [LARGE SCALE GENOMIC DNA]</scope>
    <source>
        <strain evidence="1 2">NIES-4072</strain>
    </source>
</reference>
<evidence type="ECO:0000313" key="1">
    <source>
        <dbReference type="EMBL" id="GBG23424.1"/>
    </source>
</evidence>
<name>A0A2R5G6Q4_NOSCO</name>
<comment type="caution">
    <text evidence="1">The sequence shown here is derived from an EMBL/GenBank/DDBJ whole genome shotgun (WGS) entry which is preliminary data.</text>
</comment>